<organism evidence="4 5">
    <name type="scientific">Candidatus Nomurabacteria bacterium RIFCSPHIGHO2_01_FULL_40_24b</name>
    <dbReference type="NCBI Taxonomy" id="1801739"/>
    <lineage>
        <taxon>Bacteria</taxon>
        <taxon>Candidatus Nomuraibacteriota</taxon>
    </lineage>
</organism>
<evidence type="ECO:0000313" key="4">
    <source>
        <dbReference type="EMBL" id="OGI65104.1"/>
    </source>
</evidence>
<gene>
    <name evidence="4" type="ORF">A2647_04095</name>
</gene>
<dbReference type="EMBL" id="MFTP01000022">
    <property type="protein sequence ID" value="OGI65104.1"/>
    <property type="molecule type" value="Genomic_DNA"/>
</dbReference>
<name>A0A1F6V6L6_9BACT</name>
<dbReference type="AlphaFoldDB" id="A0A1F6V6L6"/>
<evidence type="ECO:0000256" key="2">
    <source>
        <dbReference type="SAM" id="Phobius"/>
    </source>
</evidence>
<accession>A0A1F6V6L6</accession>
<feature type="coiled-coil region" evidence="1">
    <location>
        <begin position="281"/>
        <end position="308"/>
    </location>
</feature>
<reference evidence="4 5" key="1">
    <citation type="journal article" date="2016" name="Nat. Commun.">
        <title>Thousands of microbial genomes shed light on interconnected biogeochemical processes in an aquifer system.</title>
        <authorList>
            <person name="Anantharaman K."/>
            <person name="Brown C.T."/>
            <person name="Hug L.A."/>
            <person name="Sharon I."/>
            <person name="Castelle C.J."/>
            <person name="Probst A.J."/>
            <person name="Thomas B.C."/>
            <person name="Singh A."/>
            <person name="Wilkins M.J."/>
            <person name="Karaoz U."/>
            <person name="Brodie E.L."/>
            <person name="Williams K.H."/>
            <person name="Hubbard S.S."/>
            <person name="Banfield J.F."/>
        </authorList>
    </citation>
    <scope>NUCLEOTIDE SEQUENCE [LARGE SCALE GENOMIC DNA]</scope>
</reference>
<keyword evidence="2" id="KW-0472">Membrane</keyword>
<evidence type="ECO:0000259" key="3">
    <source>
        <dbReference type="Pfam" id="PF18915"/>
    </source>
</evidence>
<proteinExistence type="predicted"/>
<dbReference type="InterPro" id="IPR043725">
    <property type="entry name" value="DUF5667"/>
</dbReference>
<feature type="domain" description="DUF5667" evidence="3">
    <location>
        <begin position="86"/>
        <end position="174"/>
    </location>
</feature>
<keyword evidence="2" id="KW-0812">Transmembrane</keyword>
<protein>
    <recommendedName>
        <fullName evidence="3">DUF5667 domain-containing protein</fullName>
    </recommendedName>
</protein>
<dbReference type="Pfam" id="PF18915">
    <property type="entry name" value="DUF5667"/>
    <property type="match status" value="1"/>
</dbReference>
<evidence type="ECO:0000256" key="1">
    <source>
        <dbReference type="SAM" id="Coils"/>
    </source>
</evidence>
<keyword evidence="2" id="KW-1133">Transmembrane helix</keyword>
<comment type="caution">
    <text evidence="4">The sequence shown here is derived from an EMBL/GenBank/DDBJ whole genome shotgun (WGS) entry which is preliminary data.</text>
</comment>
<keyword evidence="1" id="KW-0175">Coiled coil</keyword>
<dbReference type="Proteomes" id="UP000177370">
    <property type="component" value="Unassembled WGS sequence"/>
</dbReference>
<evidence type="ECO:0000313" key="5">
    <source>
        <dbReference type="Proteomes" id="UP000177370"/>
    </source>
</evidence>
<feature type="transmembrane region" description="Helical" evidence="2">
    <location>
        <begin position="61"/>
        <end position="84"/>
    </location>
</feature>
<sequence length="341" mass="38503">MKEEKLNAKLNTGIAEIRKIKMTREERGRALENILHSPALPIPSPWGFSSFIILIQKNNRLLSYIVASCLILILGGGGAVYASFDSLPGSALYPLKVNIVEPISYSLTFSLEGKAEYESTLAMMRLIEAETLADRGELDAEKEKILTDLLEIHTSSLERNLGKIKPSENEEDEERNNKIITNFHSGMNAHARLLDIIRAGEENAEENNEKIQNTAISKSAQANASKIKNSFKKESIEENDDVKIQNRYAKKKNAVQSIIDRTSKNLDLNINNESRGRKRIIDDTNKTLEEAKRFLKEAEEKEKKGERVNAYSKLLDSEVTAREADIFLQSGLKLKWKNSRK</sequence>